<name>A0A1X7LNU3_9BACL</name>
<sequence>MVGSSLCVRTASREGMKETGRHSGIASALANGLIVLDEAASGSGPWGATSWKRRSASS</sequence>
<dbReference type="EMBL" id="FXAZ01000006">
    <property type="protein sequence ID" value="SMG55174.1"/>
    <property type="molecule type" value="Genomic_DNA"/>
</dbReference>
<protein>
    <submittedName>
        <fullName evidence="2">Uncharacterized protein</fullName>
    </submittedName>
</protein>
<evidence type="ECO:0000313" key="2">
    <source>
        <dbReference type="EMBL" id="SMG55174.1"/>
    </source>
</evidence>
<organism evidence="2 3">
    <name type="scientific">Paenibacillus aquistagni</name>
    <dbReference type="NCBI Taxonomy" id="1852522"/>
    <lineage>
        <taxon>Bacteria</taxon>
        <taxon>Bacillati</taxon>
        <taxon>Bacillota</taxon>
        <taxon>Bacilli</taxon>
        <taxon>Bacillales</taxon>
        <taxon>Paenibacillaceae</taxon>
        <taxon>Paenibacillus</taxon>
    </lineage>
</organism>
<reference evidence="2 3" key="1">
    <citation type="submission" date="2017-04" db="EMBL/GenBank/DDBJ databases">
        <authorList>
            <person name="Afonso C.L."/>
            <person name="Miller P.J."/>
            <person name="Scott M.A."/>
            <person name="Spackman E."/>
            <person name="Goraichik I."/>
            <person name="Dimitrov K.M."/>
            <person name="Suarez D.L."/>
            <person name="Swayne D.E."/>
        </authorList>
    </citation>
    <scope>NUCLEOTIDE SEQUENCE [LARGE SCALE GENOMIC DNA]</scope>
    <source>
        <strain evidence="2 3">11</strain>
    </source>
</reference>
<dbReference type="AlphaFoldDB" id="A0A1X7LNU3"/>
<dbReference type="Proteomes" id="UP000193834">
    <property type="component" value="Unassembled WGS sequence"/>
</dbReference>
<gene>
    <name evidence="2" type="ORF">SAMN06295960_3829</name>
</gene>
<evidence type="ECO:0000313" key="3">
    <source>
        <dbReference type="Proteomes" id="UP000193834"/>
    </source>
</evidence>
<keyword evidence="3" id="KW-1185">Reference proteome</keyword>
<feature type="region of interest" description="Disordered" evidence="1">
    <location>
        <begin position="1"/>
        <end position="22"/>
    </location>
</feature>
<feature type="compositionally biased region" description="Basic and acidic residues" evidence="1">
    <location>
        <begin position="11"/>
        <end position="21"/>
    </location>
</feature>
<accession>A0A1X7LNU3</accession>
<evidence type="ECO:0000256" key="1">
    <source>
        <dbReference type="SAM" id="MobiDB-lite"/>
    </source>
</evidence>
<proteinExistence type="predicted"/>